<dbReference type="Proteomes" id="UP000186313">
    <property type="component" value="Unassembled WGS sequence"/>
</dbReference>
<organism evidence="2 3">
    <name type="scientific">Vibrio panuliri</name>
    <dbReference type="NCBI Taxonomy" id="1381081"/>
    <lineage>
        <taxon>Bacteria</taxon>
        <taxon>Pseudomonadati</taxon>
        <taxon>Pseudomonadota</taxon>
        <taxon>Gammaproteobacteria</taxon>
        <taxon>Vibrionales</taxon>
        <taxon>Vibrionaceae</taxon>
        <taxon>Vibrio</taxon>
    </lineage>
</organism>
<proteinExistence type="predicted"/>
<dbReference type="AlphaFoldDB" id="A0A1Q9HHQ3"/>
<dbReference type="STRING" id="1381081.BIY22_19390"/>
<feature type="transmembrane region" description="Helical" evidence="1">
    <location>
        <begin position="153"/>
        <end position="171"/>
    </location>
</feature>
<dbReference type="EMBL" id="MJMJ01000013">
    <property type="protein sequence ID" value="OLQ89681.1"/>
    <property type="molecule type" value="Genomic_DNA"/>
</dbReference>
<comment type="caution">
    <text evidence="2">The sequence shown here is derived from an EMBL/GenBank/DDBJ whole genome shotgun (WGS) entry which is preliminary data.</text>
</comment>
<reference evidence="2 3" key="1">
    <citation type="submission" date="2016-09" db="EMBL/GenBank/DDBJ databases">
        <title>Genomic Taxonomy of the Vibrionaceae.</title>
        <authorList>
            <person name="Gonzalez-Castillo A."/>
            <person name="Gomez-Gil B."/>
            <person name="Enciso-Ibarra K."/>
        </authorList>
    </citation>
    <scope>NUCLEOTIDE SEQUENCE [LARGE SCALE GENOMIC DNA]</scope>
    <source>
        <strain evidence="2 3">CAIM 703</strain>
    </source>
</reference>
<dbReference type="OrthoDB" id="1425700at2"/>
<evidence type="ECO:0000313" key="3">
    <source>
        <dbReference type="Proteomes" id="UP000186313"/>
    </source>
</evidence>
<protein>
    <submittedName>
        <fullName evidence="2">Uncharacterized protein</fullName>
    </submittedName>
</protein>
<feature type="transmembrane region" description="Helical" evidence="1">
    <location>
        <begin position="113"/>
        <end position="132"/>
    </location>
</feature>
<keyword evidence="1" id="KW-1133">Transmembrane helix</keyword>
<accession>A0A1Q9HHQ3</accession>
<sequence length="222" mass="25391">MKSQVAKKSLTEQGNIIDSNTKQVFVNTLYYLFSIVVISVLVNLSLRIDILYFSQGLGEYSFTEFVQIILLLSLGALFVYLSIKINEVQHAAILVAGFFSALAIREMDFWLDMISHGFWLYPALLVSLAAIYQSLRGGRNTFKEMAVLMSNSYFKQMMACVILLLVFSRLYGMGDFWREAMGENYTREVKNISEEGIELLCYSLITCSAYQAVRSFLRKEYI</sequence>
<feature type="transmembrane region" description="Helical" evidence="1">
    <location>
        <begin position="65"/>
        <end position="83"/>
    </location>
</feature>
<keyword evidence="1" id="KW-0812">Transmembrane</keyword>
<evidence type="ECO:0000313" key="2">
    <source>
        <dbReference type="EMBL" id="OLQ89681.1"/>
    </source>
</evidence>
<keyword evidence="1" id="KW-0472">Membrane</keyword>
<evidence type="ECO:0000256" key="1">
    <source>
        <dbReference type="SAM" id="Phobius"/>
    </source>
</evidence>
<dbReference type="RefSeq" id="WP_075708750.1">
    <property type="nucleotide sequence ID" value="NZ_MJMJ01000013.1"/>
</dbReference>
<name>A0A1Q9HHQ3_9VIBR</name>
<gene>
    <name evidence="2" type="ORF">BIY22_19390</name>
</gene>
<feature type="transmembrane region" description="Helical" evidence="1">
    <location>
        <begin position="29"/>
        <end position="53"/>
    </location>
</feature>